<evidence type="ECO:0000256" key="2">
    <source>
        <dbReference type="SAM" id="Coils"/>
    </source>
</evidence>
<feature type="region of interest" description="Disordered" evidence="3">
    <location>
        <begin position="248"/>
        <end position="279"/>
    </location>
</feature>
<dbReference type="RefSeq" id="XP_003059485.1">
    <property type="nucleotide sequence ID" value="XM_003059439.1"/>
</dbReference>
<dbReference type="GO" id="GO:0036064">
    <property type="term" value="C:ciliary basal body"/>
    <property type="evidence" value="ECO:0007669"/>
    <property type="project" value="TreeGrafter"/>
</dbReference>
<gene>
    <name evidence="5" type="ORF">MICPUCDRAFT_47516</name>
</gene>
<evidence type="ECO:0000259" key="4">
    <source>
        <dbReference type="Pfam" id="PF21773"/>
    </source>
</evidence>
<dbReference type="PANTHER" id="PTHR46518:SF1">
    <property type="entry name" value="OUTER DYNEIN ARM-DOCKING COMPLEX SUBUNIT 3"/>
    <property type="match status" value="1"/>
</dbReference>
<dbReference type="GO" id="GO:0003341">
    <property type="term" value="P:cilium movement"/>
    <property type="evidence" value="ECO:0007669"/>
    <property type="project" value="InterPro"/>
</dbReference>
<dbReference type="GO" id="GO:0036158">
    <property type="term" value="P:outer dynein arm assembly"/>
    <property type="evidence" value="ECO:0007669"/>
    <property type="project" value="InterPro"/>
</dbReference>
<dbReference type="InterPro" id="IPR033192">
    <property type="entry name" value="ODAD3"/>
</dbReference>
<accession>C1MUF1</accession>
<dbReference type="PANTHER" id="PTHR46518">
    <property type="entry name" value="COILED-COIL DOMAIN-CONTAINING PROTEIN 151"/>
    <property type="match status" value="1"/>
</dbReference>
<evidence type="ECO:0000313" key="6">
    <source>
        <dbReference type="Proteomes" id="UP000001876"/>
    </source>
</evidence>
<dbReference type="GeneID" id="9684625"/>
<dbReference type="Proteomes" id="UP000001876">
    <property type="component" value="Unassembled WGS sequence"/>
</dbReference>
<dbReference type="AlphaFoldDB" id="C1MUF1"/>
<proteinExistence type="predicted"/>
<dbReference type="OrthoDB" id="10255247at2759"/>
<dbReference type="STRING" id="564608.C1MUF1"/>
<evidence type="ECO:0000313" key="5">
    <source>
        <dbReference type="EMBL" id="EEH56617.1"/>
    </source>
</evidence>
<dbReference type="Pfam" id="PF21773">
    <property type="entry name" value="ODAD1_CC"/>
    <property type="match status" value="1"/>
</dbReference>
<feature type="compositionally biased region" description="Basic and acidic residues" evidence="3">
    <location>
        <begin position="251"/>
        <end position="279"/>
    </location>
</feature>
<organism evidence="6">
    <name type="scientific">Micromonas pusilla (strain CCMP1545)</name>
    <name type="common">Picoplanktonic green alga</name>
    <dbReference type="NCBI Taxonomy" id="564608"/>
    <lineage>
        <taxon>Eukaryota</taxon>
        <taxon>Viridiplantae</taxon>
        <taxon>Chlorophyta</taxon>
        <taxon>Mamiellophyceae</taxon>
        <taxon>Mamiellales</taxon>
        <taxon>Mamiellaceae</taxon>
        <taxon>Micromonas</taxon>
    </lineage>
</organism>
<feature type="domain" description="ODAD1 central coiled coil region" evidence="4">
    <location>
        <begin position="133"/>
        <end position="411"/>
    </location>
</feature>
<evidence type="ECO:0000256" key="3">
    <source>
        <dbReference type="SAM" id="MobiDB-lite"/>
    </source>
</evidence>
<dbReference type="InterPro" id="IPR049258">
    <property type="entry name" value="ODAD1_CC"/>
</dbReference>
<dbReference type="OMA" id="VIQEWKS"/>
<dbReference type="KEGG" id="mpp:MICPUCDRAFT_47516"/>
<feature type="coiled-coil region" evidence="2">
    <location>
        <begin position="96"/>
        <end position="126"/>
    </location>
</feature>
<dbReference type="eggNOG" id="ENOG502RRDU">
    <property type="taxonomic scope" value="Eukaryota"/>
</dbReference>
<keyword evidence="6" id="KW-1185">Reference proteome</keyword>
<reference evidence="5 6" key="1">
    <citation type="journal article" date="2009" name="Science">
        <title>Green evolution and dynamic adaptations revealed by genomes of the marine picoeukaryotes Micromonas.</title>
        <authorList>
            <person name="Worden A.Z."/>
            <person name="Lee J.H."/>
            <person name="Mock T."/>
            <person name="Rouze P."/>
            <person name="Simmons M.P."/>
            <person name="Aerts A.L."/>
            <person name="Allen A.E."/>
            <person name="Cuvelier M.L."/>
            <person name="Derelle E."/>
            <person name="Everett M.V."/>
            <person name="Foulon E."/>
            <person name="Grimwood J."/>
            <person name="Gundlach H."/>
            <person name="Henrissat B."/>
            <person name="Napoli C."/>
            <person name="McDonald S.M."/>
            <person name="Parker M.S."/>
            <person name="Rombauts S."/>
            <person name="Salamov A."/>
            <person name="Von Dassow P."/>
            <person name="Badger J.H."/>
            <person name="Coutinho P.M."/>
            <person name="Demir E."/>
            <person name="Dubchak I."/>
            <person name="Gentemann C."/>
            <person name="Eikrem W."/>
            <person name="Gready J.E."/>
            <person name="John U."/>
            <person name="Lanier W."/>
            <person name="Lindquist E.A."/>
            <person name="Lucas S."/>
            <person name="Mayer K.F."/>
            <person name="Moreau H."/>
            <person name="Not F."/>
            <person name="Otillar R."/>
            <person name="Panaud O."/>
            <person name="Pangilinan J."/>
            <person name="Paulsen I."/>
            <person name="Piegu B."/>
            <person name="Poliakov A."/>
            <person name="Robbens S."/>
            <person name="Schmutz J."/>
            <person name="Toulza E."/>
            <person name="Wyss T."/>
            <person name="Zelensky A."/>
            <person name="Zhou K."/>
            <person name="Armbrust E.V."/>
            <person name="Bhattacharya D."/>
            <person name="Goodenough U.W."/>
            <person name="Van de Peer Y."/>
            <person name="Grigoriev I.V."/>
        </authorList>
    </citation>
    <scope>NUCLEOTIDE SEQUENCE [LARGE SCALE GENOMIC DNA]</scope>
    <source>
        <strain evidence="5 6">CCMP1545</strain>
    </source>
</reference>
<keyword evidence="1 2" id="KW-0175">Coiled coil</keyword>
<sequence>MATPEEELSELQRKYALLEGDRKAYFETSQWTMKQNKETITAAKRENKMLIAQLAEQAVSNVDKPKPEQLGPENNEELFRLQSFSKDLKAKYDHFKQEAVRKTRELEQKLDKLKDLEAEGHTHEEDDTPVMSTIRQLENRFDKALIKYNEAASIGKTYEQIVRRHGEEKMDFDRQLALIERALKQKEKDLVQLTLMSHDAIAAKEMAKSELLRVEKEEAAERAKRNKELKDRRDMVRQREDINAQLAARAAQREADAQRAEEARKHKALMSDKASKEDYERAKKEKQDRMRAYENAFFKIKEATGVSDISSVMDKFMTQEDTNINLKLLTTEGQAKLDALQAARKEARTALEEYRFSGGGGGGGRRIVDEYESSLVDGINNNERVRAKFEKVHRVLVSMKSGTEHLMDKLDVVDGGVAQPPDVVSDETVVEVLAACEQKLIKALQEVGDAAKTALLALDDGAAAATKTISKHNVRVDMSLEYGGSDSDGEEDEEGADEVPDRDRVKVSANELAEKLAKRKKGGRGGTPLDGQGSKGSRPSMA</sequence>
<feature type="region of interest" description="Disordered" evidence="3">
    <location>
        <begin position="480"/>
        <end position="542"/>
    </location>
</feature>
<evidence type="ECO:0000256" key="1">
    <source>
        <dbReference type="ARBA" id="ARBA00023054"/>
    </source>
</evidence>
<feature type="compositionally biased region" description="Basic and acidic residues" evidence="3">
    <location>
        <begin position="499"/>
        <end position="516"/>
    </location>
</feature>
<name>C1MUF1_MICPC</name>
<dbReference type="EMBL" id="GG663740">
    <property type="protein sequence ID" value="EEH56617.1"/>
    <property type="molecule type" value="Genomic_DNA"/>
</dbReference>
<dbReference type="GO" id="GO:0097542">
    <property type="term" value="C:ciliary tip"/>
    <property type="evidence" value="ECO:0007669"/>
    <property type="project" value="TreeGrafter"/>
</dbReference>
<feature type="compositionally biased region" description="Acidic residues" evidence="3">
    <location>
        <begin position="487"/>
        <end position="498"/>
    </location>
</feature>
<dbReference type="GO" id="GO:0035253">
    <property type="term" value="C:ciliary rootlet"/>
    <property type="evidence" value="ECO:0007669"/>
    <property type="project" value="TreeGrafter"/>
</dbReference>
<protein>
    <submittedName>
        <fullName evidence="5">Predicted protein</fullName>
    </submittedName>
</protein>